<organism evidence="2 3">
    <name type="scientific">Neorhizobium alkalisoli</name>
    <dbReference type="NCBI Taxonomy" id="528178"/>
    <lineage>
        <taxon>Bacteria</taxon>
        <taxon>Pseudomonadati</taxon>
        <taxon>Pseudomonadota</taxon>
        <taxon>Alphaproteobacteria</taxon>
        <taxon>Hyphomicrobiales</taxon>
        <taxon>Rhizobiaceae</taxon>
        <taxon>Rhizobium/Agrobacterium group</taxon>
        <taxon>Neorhizobium</taxon>
    </lineage>
</organism>
<comment type="caution">
    <text evidence="2">The sequence shown here is derived from an EMBL/GenBank/DDBJ whole genome shotgun (WGS) entry which is preliminary data.</text>
</comment>
<evidence type="ECO:0000313" key="2">
    <source>
        <dbReference type="EMBL" id="TWF43996.1"/>
    </source>
</evidence>
<keyword evidence="3" id="KW-1185">Reference proteome</keyword>
<dbReference type="AlphaFoldDB" id="A0A561Q0U0"/>
<protein>
    <submittedName>
        <fullName evidence="2">Uncharacterized protein</fullName>
    </submittedName>
</protein>
<name>A0A561Q0U0_9HYPH</name>
<sequence length="43" mass="4533">MLISMTALFSAALALLNPSRASAASALVLNGVASIYGWWEFFA</sequence>
<accession>A0A561Q0U0</accession>
<keyword evidence="1" id="KW-0732">Signal</keyword>
<feature type="signal peptide" evidence="1">
    <location>
        <begin position="1"/>
        <end position="23"/>
    </location>
</feature>
<dbReference type="Proteomes" id="UP000320653">
    <property type="component" value="Unassembled WGS sequence"/>
</dbReference>
<dbReference type="EMBL" id="VIWP01000017">
    <property type="protein sequence ID" value="TWF43996.1"/>
    <property type="molecule type" value="Genomic_DNA"/>
</dbReference>
<proteinExistence type="predicted"/>
<evidence type="ECO:0000256" key="1">
    <source>
        <dbReference type="SAM" id="SignalP"/>
    </source>
</evidence>
<evidence type="ECO:0000313" key="3">
    <source>
        <dbReference type="Proteomes" id="UP000320653"/>
    </source>
</evidence>
<feature type="chain" id="PRO_5021870048" evidence="1">
    <location>
        <begin position="24"/>
        <end position="43"/>
    </location>
</feature>
<gene>
    <name evidence="2" type="ORF">FHW37_11784</name>
</gene>
<reference evidence="2 3" key="1">
    <citation type="submission" date="2019-06" db="EMBL/GenBank/DDBJ databases">
        <title>Sorghum-associated microbial communities from plants grown in Nebraska, USA.</title>
        <authorList>
            <person name="Schachtman D."/>
        </authorList>
    </citation>
    <scope>NUCLEOTIDE SEQUENCE [LARGE SCALE GENOMIC DNA]</scope>
    <source>
        <strain evidence="2 3">1225</strain>
    </source>
</reference>